<feature type="compositionally biased region" description="Basic residues" evidence="1">
    <location>
        <begin position="266"/>
        <end position="276"/>
    </location>
</feature>
<dbReference type="EMBL" id="JAFIDA010000001">
    <property type="protein sequence ID" value="MBP1327179.1"/>
    <property type="molecule type" value="Genomic_DNA"/>
</dbReference>
<evidence type="ECO:0000313" key="2">
    <source>
        <dbReference type="EMBL" id="MBP1327179.1"/>
    </source>
</evidence>
<evidence type="ECO:0008006" key="4">
    <source>
        <dbReference type="Google" id="ProtNLM"/>
    </source>
</evidence>
<gene>
    <name evidence="2" type="ORF">JOF28_002411</name>
</gene>
<feature type="compositionally biased region" description="Basic and acidic residues" evidence="1">
    <location>
        <begin position="286"/>
        <end position="298"/>
    </location>
</feature>
<sequence length="311" mass="33520">MSEHDTHAPETDELEITDLAVTDLEVTGTAEAVPDPTATALGLRLGFVRGIAPTKWAKRYLVATHTQLQLVPVAAAFSPQKQISPDYDMLLERTAPGAEPEHTGPNGSRRALRLYDESIALVVPVDHELAEEAEIHVHDLSLINLLDHPDHAPEWPAPTPWDDPAWKPRNARSALDLVATGAGGMLLPMPLSRHLSSKKAHALLKVVGNPALAATTVWATWEIDSDNADMQQLAGILRGRTARSSREGSPAAGAPTAAPAKVRQVQPKKAKPKLKPNSRGAQLAAAKEKAEREKAARRAERKGKKGSGKRR</sequence>
<reference evidence="2" key="1">
    <citation type="submission" date="2021-02" db="EMBL/GenBank/DDBJ databases">
        <title>Sequencing the genomes of 1000 actinobacteria strains.</title>
        <authorList>
            <person name="Klenk H.-P."/>
        </authorList>
    </citation>
    <scope>NUCLEOTIDE SEQUENCE</scope>
    <source>
        <strain evidence="2">DSM 22850</strain>
    </source>
</reference>
<feature type="compositionally biased region" description="Basic residues" evidence="1">
    <location>
        <begin position="299"/>
        <end position="311"/>
    </location>
</feature>
<protein>
    <recommendedName>
        <fullName evidence="4">LysR substrate binding domain-containing protein</fullName>
    </recommendedName>
</protein>
<evidence type="ECO:0000256" key="1">
    <source>
        <dbReference type="SAM" id="MobiDB-lite"/>
    </source>
</evidence>
<dbReference type="AlphaFoldDB" id="A0A940T4U2"/>
<dbReference type="Proteomes" id="UP000675163">
    <property type="component" value="Unassembled WGS sequence"/>
</dbReference>
<dbReference type="SUPFAM" id="SSF53850">
    <property type="entry name" value="Periplasmic binding protein-like II"/>
    <property type="match status" value="1"/>
</dbReference>
<keyword evidence="3" id="KW-1185">Reference proteome</keyword>
<name>A0A940T4U2_9MICO</name>
<feature type="compositionally biased region" description="Low complexity" evidence="1">
    <location>
        <begin position="250"/>
        <end position="260"/>
    </location>
</feature>
<feature type="region of interest" description="Disordered" evidence="1">
    <location>
        <begin position="239"/>
        <end position="311"/>
    </location>
</feature>
<organism evidence="2 3">
    <name type="scientific">Leucobacter exalbidus</name>
    <dbReference type="NCBI Taxonomy" id="662960"/>
    <lineage>
        <taxon>Bacteria</taxon>
        <taxon>Bacillati</taxon>
        <taxon>Actinomycetota</taxon>
        <taxon>Actinomycetes</taxon>
        <taxon>Micrococcales</taxon>
        <taxon>Microbacteriaceae</taxon>
        <taxon>Leucobacter</taxon>
    </lineage>
</organism>
<evidence type="ECO:0000313" key="3">
    <source>
        <dbReference type="Proteomes" id="UP000675163"/>
    </source>
</evidence>
<comment type="caution">
    <text evidence="2">The sequence shown here is derived from an EMBL/GenBank/DDBJ whole genome shotgun (WGS) entry which is preliminary data.</text>
</comment>
<dbReference type="RefSeq" id="WP_342452169.1">
    <property type="nucleotide sequence ID" value="NZ_JAFIDA010000001.1"/>
</dbReference>
<proteinExistence type="predicted"/>
<accession>A0A940T4U2</accession>